<organism evidence="3 4">
    <name type="scientific">Methylobacterium soli</name>
    <dbReference type="NCBI Taxonomy" id="553447"/>
    <lineage>
        <taxon>Bacteria</taxon>
        <taxon>Pseudomonadati</taxon>
        <taxon>Pseudomonadota</taxon>
        <taxon>Alphaproteobacteria</taxon>
        <taxon>Hyphomicrobiales</taxon>
        <taxon>Methylobacteriaceae</taxon>
        <taxon>Methylobacterium</taxon>
    </lineage>
</organism>
<comment type="caution">
    <text evidence="3">The sequence shown here is derived from an EMBL/GenBank/DDBJ whole genome shotgun (WGS) entry which is preliminary data.</text>
</comment>
<keyword evidence="4" id="KW-1185">Reference proteome</keyword>
<dbReference type="GO" id="GO:0004519">
    <property type="term" value="F:endonuclease activity"/>
    <property type="evidence" value="ECO:0007669"/>
    <property type="project" value="UniProtKB-KW"/>
</dbReference>
<evidence type="ECO:0000313" key="4">
    <source>
        <dbReference type="Proteomes" id="UP000474159"/>
    </source>
</evidence>
<keyword evidence="3" id="KW-0255">Endonuclease</keyword>
<keyword evidence="3" id="KW-0378">Hydrolase</keyword>
<dbReference type="GO" id="GO:0003676">
    <property type="term" value="F:nucleic acid binding"/>
    <property type="evidence" value="ECO:0007669"/>
    <property type="project" value="InterPro"/>
</dbReference>
<dbReference type="RefSeq" id="WP_151001544.1">
    <property type="nucleotide sequence ID" value="NZ_BPQY01000614.1"/>
</dbReference>
<dbReference type="EMBL" id="VZZK01000019">
    <property type="protein sequence ID" value="KAB1077591.1"/>
    <property type="molecule type" value="Genomic_DNA"/>
</dbReference>
<name>A0A6L3SV52_9HYPH</name>
<dbReference type="SMART" id="SM00507">
    <property type="entry name" value="HNHc"/>
    <property type="match status" value="1"/>
</dbReference>
<evidence type="ECO:0000256" key="1">
    <source>
        <dbReference type="SAM" id="MobiDB-lite"/>
    </source>
</evidence>
<gene>
    <name evidence="3" type="ORF">F6X53_17820</name>
</gene>
<feature type="region of interest" description="Disordered" evidence="1">
    <location>
        <begin position="141"/>
        <end position="162"/>
    </location>
</feature>
<proteinExistence type="predicted"/>
<dbReference type="Pfam" id="PF01844">
    <property type="entry name" value="HNH"/>
    <property type="match status" value="1"/>
</dbReference>
<feature type="domain" description="HNH nuclease" evidence="2">
    <location>
        <begin position="22"/>
        <end position="75"/>
    </location>
</feature>
<reference evidence="3 4" key="1">
    <citation type="submission" date="2019-09" db="EMBL/GenBank/DDBJ databases">
        <title>YIM 48816 draft genome.</title>
        <authorList>
            <person name="Jiang L."/>
        </authorList>
    </citation>
    <scope>NUCLEOTIDE SEQUENCE [LARGE SCALE GENOMIC DNA]</scope>
    <source>
        <strain evidence="3 4">YIM 48816</strain>
    </source>
</reference>
<dbReference type="GO" id="GO:0008270">
    <property type="term" value="F:zinc ion binding"/>
    <property type="evidence" value="ECO:0007669"/>
    <property type="project" value="InterPro"/>
</dbReference>
<dbReference type="InterPro" id="IPR002711">
    <property type="entry name" value="HNH"/>
</dbReference>
<accession>A0A6L3SV52</accession>
<evidence type="ECO:0000313" key="3">
    <source>
        <dbReference type="EMBL" id="KAB1077591.1"/>
    </source>
</evidence>
<dbReference type="Gene3D" id="1.10.30.50">
    <property type="match status" value="1"/>
</dbReference>
<evidence type="ECO:0000259" key="2">
    <source>
        <dbReference type="SMART" id="SM00507"/>
    </source>
</evidence>
<dbReference type="AlphaFoldDB" id="A0A6L3SV52"/>
<protein>
    <submittedName>
        <fullName evidence="3">HNH endonuclease</fullName>
    </submittedName>
</protein>
<sequence>MPFVIPEDVGTTPRGSLSARRRLQAWERTSGTCVVCNQRIDGVRERWIVEHIRALELGGADALENMGPAHEICGRAKTRDDHARTARAKRQKLRHLGAALAAHPLPASRASAFKRKVNGTVVRRDHVIPVQIDVDAGPRASDVEAARPVPDPSWGNPLLKPRDRLCTHATPSTIENVSGTADPMTIRQTDAKPAPAHGAQADLSASGEIMPAIPQHLDFLFADRPLLPGENAEQYEALLRIIIQQVKPSDVIEAIWVKDIVDLVWEAKRLRRWRSQILNQGRLEAGTALILPVIENENHNPFTSKSEHQREATTLAFGWLQNSKTETAAMERMLQARGLTPADVTAQAFQLRLSEVERVERMIASTDHRRDTLLREVERRRAGFSQQLRNAAAEVIDLDSPAHEAGATLTAPI</sequence>
<dbReference type="Proteomes" id="UP000474159">
    <property type="component" value="Unassembled WGS sequence"/>
</dbReference>
<dbReference type="OrthoDB" id="7993590at2"/>
<dbReference type="InterPro" id="IPR003615">
    <property type="entry name" value="HNH_nuc"/>
</dbReference>
<keyword evidence="3" id="KW-0540">Nuclease</keyword>